<dbReference type="EMBL" id="JXLU01000090">
    <property type="protein sequence ID" value="KIO72595.1"/>
    <property type="molecule type" value="Genomic_DNA"/>
</dbReference>
<reference evidence="1 2" key="1">
    <citation type="submission" date="2015-01" db="EMBL/GenBank/DDBJ databases">
        <title>Draft Genome Sequences of Four Bacillus thermoamylovorans Strains, Isolated From Food Products.</title>
        <authorList>
            <person name="Krawcyk A.O."/>
            <person name="Berendsen E.M."/>
            <person name="Eijlander R.T."/>
            <person name="de Jong A."/>
            <person name="Wells-Bennik M."/>
            <person name="Kuipers O.P."/>
        </authorList>
    </citation>
    <scope>NUCLEOTIDE SEQUENCE [LARGE SCALE GENOMIC DNA]</scope>
    <source>
        <strain evidence="1 2">B4167</strain>
    </source>
</reference>
<comment type="caution">
    <text evidence="1">The sequence shown here is derived from an EMBL/GenBank/DDBJ whole genome shotgun (WGS) entry which is preliminary data.</text>
</comment>
<evidence type="ECO:0000313" key="2">
    <source>
        <dbReference type="Proteomes" id="UP000032076"/>
    </source>
</evidence>
<gene>
    <name evidence="1" type="ORF">B4167_2897</name>
</gene>
<name>A0ABD4A783_9BACI</name>
<sequence>MKIRIGIIGPEDSVKRILSVANEFDNVEFIPYIYQNVYQVDELILKNIQPIDQWFFSGVLNFNYALKKKLVKEDQAIYPLLYGSSLFATLLEAQLASNTVFKKISIDTFSNEEIEKTFSFYNLKAIKFTNFPFSDYTYMHQLADFHESLYKQGKSEIALTSTHYAYVQLKQKNIPVYRMNPSYLSIKLGLNVLFERAQANRFKKSQIAIIGCAVNFHHKEHENIYFTYKMKQEELDIKKELLTLAEKVSGSFVSVGNGFYLIYTNRGEIDIEIEKYIIQLSQKICELHKLNLNFSIGYGLSASQAEQHVHLGLTQKRDNFSITIVDESQKITIRQEKDISHPIQYSIISTGKEWEEKIKNSGISVTIVSKIIFLMKHNHRTEFSSLDISRWLKCSNRNARRILLQLERSGVIKQCGEIQTGGRGRPMKLYCFIDNEEN</sequence>
<proteinExistence type="predicted"/>
<dbReference type="AlphaFoldDB" id="A0ABD4A783"/>
<organism evidence="1 2">
    <name type="scientific">Caldibacillus thermoamylovorans</name>
    <dbReference type="NCBI Taxonomy" id="35841"/>
    <lineage>
        <taxon>Bacteria</taxon>
        <taxon>Bacillati</taxon>
        <taxon>Bacillota</taxon>
        <taxon>Bacilli</taxon>
        <taxon>Bacillales</taxon>
        <taxon>Bacillaceae</taxon>
        <taxon>Caldibacillus</taxon>
    </lineage>
</organism>
<accession>A0ABD4A783</accession>
<dbReference type="Gene3D" id="3.30.70.270">
    <property type="match status" value="1"/>
</dbReference>
<evidence type="ECO:0008006" key="3">
    <source>
        <dbReference type="Google" id="ProtNLM"/>
    </source>
</evidence>
<protein>
    <recommendedName>
        <fullName evidence="3">Transcriptional regulator</fullName>
    </recommendedName>
</protein>
<evidence type="ECO:0000313" key="1">
    <source>
        <dbReference type="EMBL" id="KIO72595.1"/>
    </source>
</evidence>
<dbReference type="Proteomes" id="UP000032076">
    <property type="component" value="Unassembled WGS sequence"/>
</dbReference>
<dbReference type="InterPro" id="IPR043128">
    <property type="entry name" value="Rev_trsase/Diguanyl_cyclase"/>
</dbReference>
<dbReference type="RefSeq" id="WP_041902794.1">
    <property type="nucleotide sequence ID" value="NZ_JXLT01000025.1"/>
</dbReference>